<feature type="domain" description="Carboxymuconolactone decarboxylase-like" evidence="2">
    <location>
        <begin position="297"/>
        <end position="379"/>
    </location>
</feature>
<comment type="caution">
    <text evidence="3">The sequence shown here is derived from an EMBL/GenBank/DDBJ whole genome shotgun (WGS) entry which is preliminary data.</text>
</comment>
<dbReference type="InterPro" id="IPR052512">
    <property type="entry name" value="4CMD/NDH-1_regulator"/>
</dbReference>
<keyword evidence="4" id="KW-1185">Reference proteome</keyword>
<dbReference type="InterPro" id="IPR029058">
    <property type="entry name" value="AB_hydrolase_fold"/>
</dbReference>
<dbReference type="InterPro" id="IPR000073">
    <property type="entry name" value="AB_hydrolase_1"/>
</dbReference>
<protein>
    <submittedName>
        <fullName evidence="3">3-oxoadipate enol-lactonase</fullName>
    </submittedName>
</protein>
<dbReference type="Gene3D" id="3.40.50.1820">
    <property type="entry name" value="alpha/beta hydrolase"/>
    <property type="match status" value="1"/>
</dbReference>
<dbReference type="EMBL" id="BAAAMY010000001">
    <property type="protein sequence ID" value="GAA1907109.1"/>
    <property type="molecule type" value="Genomic_DNA"/>
</dbReference>
<dbReference type="SUPFAM" id="SSF53474">
    <property type="entry name" value="alpha/beta-Hydrolases"/>
    <property type="match status" value="1"/>
</dbReference>
<dbReference type="Proteomes" id="UP001501612">
    <property type="component" value="Unassembled WGS sequence"/>
</dbReference>
<dbReference type="RefSeq" id="WP_344003219.1">
    <property type="nucleotide sequence ID" value="NZ_BAAAMY010000001.1"/>
</dbReference>
<dbReference type="PRINTS" id="PR00111">
    <property type="entry name" value="ABHYDROLASE"/>
</dbReference>
<dbReference type="PANTHER" id="PTHR33570">
    <property type="entry name" value="4-CARBOXYMUCONOLACTONE DECARBOXYLASE FAMILY PROTEIN"/>
    <property type="match status" value="1"/>
</dbReference>
<dbReference type="SUPFAM" id="SSF69118">
    <property type="entry name" value="AhpD-like"/>
    <property type="match status" value="1"/>
</dbReference>
<evidence type="ECO:0000313" key="4">
    <source>
        <dbReference type="Proteomes" id="UP001501612"/>
    </source>
</evidence>
<dbReference type="Pfam" id="PF00561">
    <property type="entry name" value="Abhydrolase_1"/>
    <property type="match status" value="1"/>
</dbReference>
<sequence length="388" mass="39968">MSVPTLTATELGPADAGPLLLLGPSLGTGASLLWRDVVPALARHFHVVAWDLPGHGGNRVPAEAFSVADLAAGVVAVADRFTDGPFAHAGVSVGGATGLHLALDHAERLTSLAVLASAAVLGTPEAWHERAALVRAEGTGAVRDGSRQRWFAEGFADARPEVAAPLLDALLGVDPEGYAQVCEALAGHDVRDRLGEVAVPLLELLGAEDPVAPPSGDPLPGTRVVLDGVSHLPPAEAPAAVAAALLAHLGAGGVTALTPGVTTDDVHAAGMAVRREVLGAAHVDRATAAARGLPEGEFQRFITQYAWGGIWTRPGLDRRSRSMVVLTALMARGHDAEFAMHVRAAITNGLTEAEIVEVVLQNAIYLGVPDANHALRLVRQALEDSDGA</sequence>
<dbReference type="InterPro" id="IPR029032">
    <property type="entry name" value="AhpD-like"/>
</dbReference>
<gene>
    <name evidence="3" type="primary">pcaD_2</name>
    <name evidence="3" type="ORF">GCM10009737_04900</name>
</gene>
<evidence type="ECO:0000259" key="2">
    <source>
        <dbReference type="Pfam" id="PF02627"/>
    </source>
</evidence>
<dbReference type="Gene3D" id="1.20.1290.10">
    <property type="entry name" value="AhpD-like"/>
    <property type="match status" value="1"/>
</dbReference>
<dbReference type="Pfam" id="PF02627">
    <property type="entry name" value="CMD"/>
    <property type="match status" value="1"/>
</dbReference>
<reference evidence="3 4" key="1">
    <citation type="journal article" date="2019" name="Int. J. Syst. Evol. Microbiol.">
        <title>The Global Catalogue of Microorganisms (GCM) 10K type strain sequencing project: providing services to taxonomists for standard genome sequencing and annotation.</title>
        <authorList>
            <consortium name="The Broad Institute Genomics Platform"/>
            <consortium name="The Broad Institute Genome Sequencing Center for Infectious Disease"/>
            <person name="Wu L."/>
            <person name="Ma J."/>
        </authorList>
    </citation>
    <scope>NUCLEOTIDE SEQUENCE [LARGE SCALE GENOMIC DNA]</scope>
    <source>
        <strain evidence="3 4">JCM 14046</strain>
    </source>
</reference>
<organism evidence="3 4">
    <name type="scientific">Nocardioides lentus</name>
    <dbReference type="NCBI Taxonomy" id="338077"/>
    <lineage>
        <taxon>Bacteria</taxon>
        <taxon>Bacillati</taxon>
        <taxon>Actinomycetota</taxon>
        <taxon>Actinomycetes</taxon>
        <taxon>Propionibacteriales</taxon>
        <taxon>Nocardioidaceae</taxon>
        <taxon>Nocardioides</taxon>
    </lineage>
</organism>
<accession>A0ABN2P093</accession>
<dbReference type="InterPro" id="IPR003779">
    <property type="entry name" value="CMD-like"/>
</dbReference>
<name>A0ABN2P093_9ACTN</name>
<feature type="domain" description="AB hydrolase-1" evidence="1">
    <location>
        <begin position="28"/>
        <end position="129"/>
    </location>
</feature>
<proteinExistence type="predicted"/>
<evidence type="ECO:0000313" key="3">
    <source>
        <dbReference type="EMBL" id="GAA1907109.1"/>
    </source>
</evidence>
<evidence type="ECO:0000259" key="1">
    <source>
        <dbReference type="Pfam" id="PF00561"/>
    </source>
</evidence>
<dbReference type="PANTHER" id="PTHR33570:SF2">
    <property type="entry name" value="CARBOXYMUCONOLACTONE DECARBOXYLASE-LIKE DOMAIN-CONTAINING PROTEIN"/>
    <property type="match status" value="1"/>
</dbReference>